<dbReference type="AlphaFoldDB" id="Q6ILR6"/>
<evidence type="ECO:0000313" key="1">
    <source>
        <dbReference type="EMBL" id="DAA02795.1"/>
    </source>
</evidence>
<name>Q6ILR6_DROME</name>
<proteinExistence type="predicted"/>
<sequence>MAIILPATDIIIQMARTKNHQLTNPDTLHLRHRNSADFVAIGLDAFNLEKMDSFWFCPTMFDLEVFAPPSEEVAPSTN</sequence>
<accession>Q6ILR6</accession>
<organism evidence="1">
    <name type="scientific">Drosophila melanogaster</name>
    <name type="common">Fruit fly</name>
    <dbReference type="NCBI Taxonomy" id="7227"/>
    <lineage>
        <taxon>Eukaryota</taxon>
        <taxon>Metazoa</taxon>
        <taxon>Ecdysozoa</taxon>
        <taxon>Arthropoda</taxon>
        <taxon>Hexapoda</taxon>
        <taxon>Insecta</taxon>
        <taxon>Pterygota</taxon>
        <taxon>Neoptera</taxon>
        <taxon>Endopterygota</taxon>
        <taxon>Diptera</taxon>
        <taxon>Brachycera</taxon>
        <taxon>Muscomorpha</taxon>
        <taxon>Ephydroidea</taxon>
        <taxon>Drosophilidae</taxon>
        <taxon>Drosophila</taxon>
        <taxon>Sophophora</taxon>
    </lineage>
</organism>
<gene>
    <name evidence="1" type="ORF">HDC08591</name>
</gene>
<dbReference type="EMBL" id="BK001950">
    <property type="protein sequence ID" value="DAA02795.1"/>
    <property type="molecule type" value="Genomic_DNA"/>
</dbReference>
<reference evidence="1" key="1">
    <citation type="journal article" date="2003" name="Genome Biol.">
        <title>An integrated gene annotation and transcriptional profiling approach towards the full gene content of the Drosophila genome.</title>
        <authorList>
            <person name="Hild M."/>
            <person name="Beckmann B."/>
            <person name="Haas S.A."/>
            <person name="Koch B."/>
            <person name="Solovyev V."/>
            <person name="Busold C."/>
            <person name="Fellenberg K."/>
            <person name="Boutros M."/>
            <person name="Vingron M."/>
            <person name="Sauer F."/>
            <person name="Hoheisel J.D."/>
            <person name="Paro R."/>
        </authorList>
    </citation>
    <scope>NUCLEOTIDE SEQUENCE</scope>
</reference>
<protein>
    <submittedName>
        <fullName evidence="1">HDC08591</fullName>
    </submittedName>
</protein>